<protein>
    <recommendedName>
        <fullName evidence="2">glutathione transferase</fullName>
        <ecNumber evidence="2">2.5.1.18</ecNumber>
    </recommendedName>
</protein>
<keyword evidence="3" id="KW-0808">Transferase</keyword>
<evidence type="ECO:0000313" key="9">
    <source>
        <dbReference type="Proteomes" id="UP000789390"/>
    </source>
</evidence>
<dbReference type="PRINTS" id="PR01266">
    <property type="entry name" value="GSTRNSFRASEA"/>
</dbReference>
<organism evidence="8 9">
    <name type="scientific">Daphnia galeata</name>
    <dbReference type="NCBI Taxonomy" id="27404"/>
    <lineage>
        <taxon>Eukaryota</taxon>
        <taxon>Metazoa</taxon>
        <taxon>Ecdysozoa</taxon>
        <taxon>Arthropoda</taxon>
        <taxon>Crustacea</taxon>
        <taxon>Branchiopoda</taxon>
        <taxon>Diplostraca</taxon>
        <taxon>Cladocera</taxon>
        <taxon>Anomopoda</taxon>
        <taxon>Daphniidae</taxon>
        <taxon>Daphnia</taxon>
    </lineage>
</organism>
<dbReference type="InterPro" id="IPR004046">
    <property type="entry name" value="GST_C"/>
</dbReference>
<dbReference type="EMBL" id="CAKKLH010000280">
    <property type="protein sequence ID" value="CAH0107935.1"/>
    <property type="molecule type" value="Genomic_DNA"/>
</dbReference>
<name>A0A8J2RVE2_9CRUS</name>
<dbReference type="InterPro" id="IPR004045">
    <property type="entry name" value="Glutathione_S-Trfase_N"/>
</dbReference>
<dbReference type="GO" id="GO:0004602">
    <property type="term" value="F:glutathione peroxidase activity"/>
    <property type="evidence" value="ECO:0007669"/>
    <property type="project" value="UniProtKB-ARBA"/>
</dbReference>
<dbReference type="SUPFAM" id="SSF47616">
    <property type="entry name" value="GST C-terminal domain-like"/>
    <property type="match status" value="1"/>
</dbReference>
<dbReference type="SUPFAM" id="SSF52833">
    <property type="entry name" value="Thioredoxin-like"/>
    <property type="match status" value="1"/>
</dbReference>
<dbReference type="GO" id="GO:0004364">
    <property type="term" value="F:glutathione transferase activity"/>
    <property type="evidence" value="ECO:0007669"/>
    <property type="project" value="UniProtKB-EC"/>
</dbReference>
<dbReference type="AlphaFoldDB" id="A0A8J2RVE2"/>
<evidence type="ECO:0000256" key="3">
    <source>
        <dbReference type="ARBA" id="ARBA00022679"/>
    </source>
</evidence>
<dbReference type="PANTHER" id="PTHR11571">
    <property type="entry name" value="GLUTATHIONE S-TRANSFERASE"/>
    <property type="match status" value="1"/>
</dbReference>
<dbReference type="Gene3D" id="1.20.1050.10">
    <property type="match status" value="1"/>
</dbReference>
<evidence type="ECO:0000256" key="1">
    <source>
        <dbReference type="ARBA" id="ARBA00011055"/>
    </source>
</evidence>
<dbReference type="Pfam" id="PF14497">
    <property type="entry name" value="GST_C_3"/>
    <property type="match status" value="1"/>
</dbReference>
<gene>
    <name evidence="8" type="ORF">DGAL_LOCUS11274</name>
</gene>
<dbReference type="InterPro" id="IPR036282">
    <property type="entry name" value="Glutathione-S-Trfase_C_sf"/>
</dbReference>
<dbReference type="InterPro" id="IPR003080">
    <property type="entry name" value="GST_alpha"/>
</dbReference>
<dbReference type="InterPro" id="IPR036249">
    <property type="entry name" value="Thioredoxin-like_sf"/>
</dbReference>
<dbReference type="GO" id="GO:0006749">
    <property type="term" value="P:glutathione metabolic process"/>
    <property type="evidence" value="ECO:0007669"/>
    <property type="project" value="TreeGrafter"/>
</dbReference>
<dbReference type="EC" id="2.5.1.18" evidence="2"/>
<dbReference type="Proteomes" id="UP000789390">
    <property type="component" value="Unassembled WGS sequence"/>
</dbReference>
<accession>A0A8J2RVE2</accession>
<comment type="caution">
    <text evidence="8">The sequence shown here is derived from an EMBL/GenBank/DDBJ whole genome shotgun (WGS) entry which is preliminary data.</text>
</comment>
<reference evidence="8" key="1">
    <citation type="submission" date="2021-11" db="EMBL/GenBank/DDBJ databases">
        <authorList>
            <person name="Schell T."/>
        </authorList>
    </citation>
    <scope>NUCLEOTIDE SEQUENCE</scope>
    <source>
        <strain evidence="8">M5</strain>
    </source>
</reference>
<proteinExistence type="inferred from homology"/>
<dbReference type="PROSITE" id="PS50405">
    <property type="entry name" value="GST_CTER"/>
    <property type="match status" value="1"/>
</dbReference>
<dbReference type="SFLD" id="SFLDS00019">
    <property type="entry name" value="Glutathione_Transferase_(cytos"/>
    <property type="match status" value="1"/>
</dbReference>
<dbReference type="CDD" id="cd03192">
    <property type="entry name" value="GST_C_Sigma_like"/>
    <property type="match status" value="1"/>
</dbReference>
<evidence type="ECO:0000313" key="8">
    <source>
        <dbReference type="EMBL" id="CAH0107935.1"/>
    </source>
</evidence>
<keyword evidence="9" id="KW-1185">Reference proteome</keyword>
<dbReference type="CDD" id="cd03039">
    <property type="entry name" value="GST_N_Sigma_like"/>
    <property type="match status" value="1"/>
</dbReference>
<dbReference type="PROSITE" id="PS50404">
    <property type="entry name" value="GST_NTER"/>
    <property type="match status" value="1"/>
</dbReference>
<dbReference type="SFLD" id="SFLDG00363">
    <property type="entry name" value="AMPS_(cytGST):_Alpha-__Mu-__Pi"/>
    <property type="match status" value="1"/>
</dbReference>
<dbReference type="InterPro" id="IPR040079">
    <property type="entry name" value="Glutathione_S-Trfase"/>
</dbReference>
<feature type="domain" description="GST C-terminal" evidence="7">
    <location>
        <begin position="83"/>
        <end position="211"/>
    </location>
</feature>
<evidence type="ECO:0000256" key="2">
    <source>
        <dbReference type="ARBA" id="ARBA00012452"/>
    </source>
</evidence>
<dbReference type="PANTHER" id="PTHR11571:SF224">
    <property type="entry name" value="HEMATOPOIETIC PROSTAGLANDIN D SYNTHASE"/>
    <property type="match status" value="1"/>
</dbReference>
<dbReference type="InterPro" id="IPR010987">
    <property type="entry name" value="Glutathione-S-Trfase_C-like"/>
</dbReference>
<dbReference type="SFLD" id="SFLDG01205">
    <property type="entry name" value="AMPS.1"/>
    <property type="match status" value="1"/>
</dbReference>
<comment type="similarity">
    <text evidence="1">Belongs to the GST superfamily. Alpha family.</text>
</comment>
<dbReference type="FunFam" id="3.40.30.10:FF:000035">
    <property type="entry name" value="hematopoietic prostaglandin D synthase"/>
    <property type="match status" value="1"/>
</dbReference>
<dbReference type="Pfam" id="PF02798">
    <property type="entry name" value="GST_N"/>
    <property type="match status" value="1"/>
</dbReference>
<dbReference type="OrthoDB" id="414243at2759"/>
<evidence type="ECO:0000256" key="5">
    <source>
        <dbReference type="ARBA" id="ARBA00047960"/>
    </source>
</evidence>
<feature type="domain" description="GST N-terminal" evidence="6">
    <location>
        <begin position="2"/>
        <end position="81"/>
    </location>
</feature>
<comment type="catalytic activity">
    <reaction evidence="5">
        <text>RX + glutathione = an S-substituted glutathione + a halide anion + H(+)</text>
        <dbReference type="Rhea" id="RHEA:16437"/>
        <dbReference type="ChEBI" id="CHEBI:15378"/>
        <dbReference type="ChEBI" id="CHEBI:16042"/>
        <dbReference type="ChEBI" id="CHEBI:17792"/>
        <dbReference type="ChEBI" id="CHEBI:57925"/>
        <dbReference type="ChEBI" id="CHEBI:90779"/>
        <dbReference type="EC" id="2.5.1.18"/>
    </reaction>
</comment>
<evidence type="ECO:0000259" key="6">
    <source>
        <dbReference type="PROSITE" id="PS50404"/>
    </source>
</evidence>
<evidence type="ECO:0000256" key="4">
    <source>
        <dbReference type="ARBA" id="ARBA00038317"/>
    </source>
</evidence>
<dbReference type="InterPro" id="IPR050213">
    <property type="entry name" value="GST_superfamily"/>
</dbReference>
<comment type="similarity">
    <text evidence="4">Belongs to the GST superfamily. Sigma family.</text>
</comment>
<sequence length="211" mass="24145">MPVYKLHYFKNPRQGRAELSRLILSQAGVEFQDIRFSHCEWPAIKPTTPFGHVPILEVDGRVLAQSNTIARYLAKKHGLAGKDEWEQAQADMYADNIHDLLNAVAVPFVEKDPVKKKEMYQHFMKVTIAPHVAAVEKQLKKNNTGYLVGNELTWADLAYYAYFSDFLEVKFGSAFLKGAPRLKSLIDRVKALPNVQKWTAYRDSTYPEDDK</sequence>
<dbReference type="FunFam" id="1.20.1050.10:FF:000030">
    <property type="entry name" value="Glutathione S-transferase S1"/>
    <property type="match status" value="1"/>
</dbReference>
<evidence type="ECO:0000259" key="7">
    <source>
        <dbReference type="PROSITE" id="PS50405"/>
    </source>
</evidence>
<dbReference type="Gene3D" id="3.40.30.10">
    <property type="entry name" value="Glutaredoxin"/>
    <property type="match status" value="1"/>
</dbReference>